<dbReference type="Proteomes" id="UP000009135">
    <property type="component" value="Chromosome"/>
</dbReference>
<organism evidence="1 2">
    <name type="scientific">Mycoplasma haemocanis (strain Illinois)</name>
    <dbReference type="NCBI Taxonomy" id="1111676"/>
    <lineage>
        <taxon>Bacteria</taxon>
        <taxon>Bacillati</taxon>
        <taxon>Mycoplasmatota</taxon>
        <taxon>Mollicutes</taxon>
        <taxon>Mycoplasmataceae</taxon>
        <taxon>Mycoplasma</taxon>
    </lineage>
</organism>
<dbReference type="EMBL" id="CP003199">
    <property type="protein sequence ID" value="AEW45172.1"/>
    <property type="molecule type" value="Genomic_DNA"/>
</dbReference>
<dbReference type="OrthoDB" id="9830779at2"/>
<accession>H6N6A0</accession>
<sequence length="204" mass="22858">MSKLVFVVTGSSGIVGVGGFVAYQNGLFSSTNKTETLTVKTRLIKEGYELVSSDEKFQEFFKEFKTNEEFVKELNKHRRDGENLESDNGDKGKVALKALCSSYFDSKDSLDKAIKWCVLRIKDKKPNEKAWISDDGGSDGADWKSAFNKSKNEMINQKISGVDGSTNDDKGKDAIKQWCTENKKLPINTKNNQTQNNVVSWCTK</sequence>
<evidence type="ECO:0000313" key="2">
    <source>
        <dbReference type="Proteomes" id="UP000009135"/>
    </source>
</evidence>
<keyword evidence="2" id="KW-1185">Reference proteome</keyword>
<dbReference type="KEGG" id="mhe:MHC_01530"/>
<dbReference type="HOGENOM" id="CLU_1319757_0_0_14"/>
<protein>
    <submittedName>
        <fullName evidence="1">Uncharacterized protein</fullName>
    </submittedName>
</protein>
<proteinExistence type="predicted"/>
<name>H6N6A0_MYCHN</name>
<evidence type="ECO:0000313" key="1">
    <source>
        <dbReference type="EMBL" id="AEW45172.1"/>
    </source>
</evidence>
<dbReference type="AlphaFoldDB" id="H6N6A0"/>
<dbReference type="STRING" id="1111676.MHC_01530"/>
<reference evidence="1 2" key="1">
    <citation type="journal article" date="2012" name="J. Bacteriol.">
        <title>Complete genome sequence of Mycoplasma haemocanis strain Illinois.</title>
        <authorList>
            <person name="do Nascimento N.C."/>
            <person name="Guimaraes A.M."/>
            <person name="Santos A.P."/>
            <person name="Sanmiguel P.J."/>
            <person name="Messick J.B."/>
        </authorList>
    </citation>
    <scope>NUCLEOTIDE SEQUENCE [LARGE SCALE GENOMIC DNA]</scope>
    <source>
        <strain evidence="1 2">Illinois</strain>
    </source>
</reference>
<gene>
    <name evidence="1" type="ordered locus">MHC_01530</name>
</gene>